<dbReference type="EMBL" id="CAJMWZ010003667">
    <property type="protein sequence ID" value="CAE6477422.1"/>
    <property type="molecule type" value="Genomic_DNA"/>
</dbReference>
<reference evidence="2" key="1">
    <citation type="submission" date="2021-01" db="EMBL/GenBank/DDBJ databases">
        <authorList>
            <person name="Kaushik A."/>
        </authorList>
    </citation>
    <scope>NUCLEOTIDE SEQUENCE</scope>
    <source>
        <strain evidence="2">Type strain: AG8-Rh-89/</strain>
    </source>
</reference>
<sequence>MSTTPTTSNQGVYYDDWNIKIKVQDRTFHIHKYVVEKFDGLKDQIAELESQGRHSIRLPGNPIDFENTLRMLYSTLYDPVKTGMDVLASALRLATKFNHQELRAFVMQNIELEALHRRTIIELTHEIDSPDWREKALTHLSLRPDRIELEEAEILGIELVVEVVLRRERKLSRRALSPPQPIIIPSSRSSSPPLTKERSAMRPLENRGKLWASFLSRTQEKAKEVSIVGGGAKQKEKQQPGSSTTARRRRFVKSPKEAQII</sequence>
<feature type="region of interest" description="Disordered" evidence="1">
    <location>
        <begin position="223"/>
        <end position="261"/>
    </location>
</feature>
<dbReference type="Proteomes" id="UP000663850">
    <property type="component" value="Unassembled WGS sequence"/>
</dbReference>
<accession>A0A8H3C9J5</accession>
<organism evidence="2 3">
    <name type="scientific">Rhizoctonia solani</name>
    <dbReference type="NCBI Taxonomy" id="456999"/>
    <lineage>
        <taxon>Eukaryota</taxon>
        <taxon>Fungi</taxon>
        <taxon>Dikarya</taxon>
        <taxon>Basidiomycota</taxon>
        <taxon>Agaricomycotina</taxon>
        <taxon>Agaricomycetes</taxon>
        <taxon>Cantharellales</taxon>
        <taxon>Ceratobasidiaceae</taxon>
        <taxon>Rhizoctonia</taxon>
    </lineage>
</organism>
<evidence type="ECO:0000313" key="3">
    <source>
        <dbReference type="Proteomes" id="UP000663850"/>
    </source>
</evidence>
<evidence type="ECO:0008006" key="4">
    <source>
        <dbReference type="Google" id="ProtNLM"/>
    </source>
</evidence>
<evidence type="ECO:0000313" key="2">
    <source>
        <dbReference type="EMBL" id="CAE6477422.1"/>
    </source>
</evidence>
<dbReference type="InterPro" id="IPR011333">
    <property type="entry name" value="SKP1/BTB/POZ_sf"/>
</dbReference>
<comment type="caution">
    <text evidence="2">The sequence shown here is derived from an EMBL/GenBank/DDBJ whole genome shotgun (WGS) entry which is preliminary data.</text>
</comment>
<evidence type="ECO:0000256" key="1">
    <source>
        <dbReference type="SAM" id="MobiDB-lite"/>
    </source>
</evidence>
<protein>
    <recommendedName>
        <fullName evidence="4">BTB domain-containing protein</fullName>
    </recommendedName>
</protein>
<gene>
    <name evidence="2" type="ORF">RDB_LOCUS70486</name>
</gene>
<dbReference type="Gene3D" id="3.30.710.10">
    <property type="entry name" value="Potassium Channel Kv1.1, Chain A"/>
    <property type="match status" value="1"/>
</dbReference>
<feature type="compositionally biased region" description="Low complexity" evidence="1">
    <location>
        <begin position="183"/>
        <end position="193"/>
    </location>
</feature>
<feature type="region of interest" description="Disordered" evidence="1">
    <location>
        <begin position="178"/>
        <end position="200"/>
    </location>
</feature>
<dbReference type="AlphaFoldDB" id="A0A8H3C9J5"/>
<name>A0A8H3C9J5_9AGAM</name>
<proteinExistence type="predicted"/>